<dbReference type="Proteomes" id="UP000316167">
    <property type="component" value="Unassembled WGS sequence"/>
</dbReference>
<protein>
    <recommendedName>
        <fullName evidence="3">N-acetyltransferase domain-containing protein</fullName>
    </recommendedName>
</protein>
<proteinExistence type="predicted"/>
<keyword evidence="2" id="KW-1185">Reference proteome</keyword>
<dbReference type="InterPro" id="IPR016181">
    <property type="entry name" value="Acyl_CoA_acyltransferase"/>
</dbReference>
<name>A0A562SR72_9BACT</name>
<dbReference type="EMBL" id="VLLE01000003">
    <property type="protein sequence ID" value="TWI83741.1"/>
    <property type="molecule type" value="Genomic_DNA"/>
</dbReference>
<comment type="caution">
    <text evidence="1">The sequence shown here is derived from an EMBL/GenBank/DDBJ whole genome shotgun (WGS) entry which is preliminary data.</text>
</comment>
<accession>A0A562SR72</accession>
<evidence type="ECO:0008006" key="3">
    <source>
        <dbReference type="Google" id="ProtNLM"/>
    </source>
</evidence>
<evidence type="ECO:0000313" key="1">
    <source>
        <dbReference type="EMBL" id="TWI83741.1"/>
    </source>
</evidence>
<gene>
    <name evidence="1" type="ORF">IQ13_1855</name>
</gene>
<dbReference type="PANTHER" id="PTHR41368">
    <property type="entry name" value="PROTEIN YGHO"/>
    <property type="match status" value="1"/>
</dbReference>
<dbReference type="PANTHER" id="PTHR41368:SF1">
    <property type="entry name" value="PROTEIN YGHO"/>
    <property type="match status" value="1"/>
</dbReference>
<dbReference type="AlphaFoldDB" id="A0A562SR72"/>
<evidence type="ECO:0000313" key="2">
    <source>
        <dbReference type="Proteomes" id="UP000316167"/>
    </source>
</evidence>
<dbReference type="SUPFAM" id="SSF55729">
    <property type="entry name" value="Acyl-CoA N-acyltransferases (Nat)"/>
    <property type="match status" value="1"/>
</dbReference>
<dbReference type="RefSeq" id="WP_242009514.1">
    <property type="nucleotide sequence ID" value="NZ_VLLE01000003.1"/>
</dbReference>
<dbReference type="InterPro" id="IPR039968">
    <property type="entry name" value="BcerS-like"/>
</dbReference>
<reference evidence="1 2" key="1">
    <citation type="journal article" date="2015" name="Stand. Genomic Sci.">
        <title>Genomic Encyclopedia of Bacterial and Archaeal Type Strains, Phase III: the genomes of soil and plant-associated and newly described type strains.</title>
        <authorList>
            <person name="Whitman W.B."/>
            <person name="Woyke T."/>
            <person name="Klenk H.P."/>
            <person name="Zhou Y."/>
            <person name="Lilburn T.G."/>
            <person name="Beck B.J."/>
            <person name="De Vos P."/>
            <person name="Vandamme P."/>
            <person name="Eisen J.A."/>
            <person name="Garrity G."/>
            <person name="Hugenholtz P."/>
            <person name="Kyrpides N.C."/>
        </authorList>
    </citation>
    <scope>NUCLEOTIDE SEQUENCE [LARGE SCALE GENOMIC DNA]</scope>
    <source>
        <strain evidence="1 2">CGMCC 1.7271</strain>
    </source>
</reference>
<organism evidence="1 2">
    <name type="scientific">Lacibacter cauensis</name>
    <dbReference type="NCBI Taxonomy" id="510947"/>
    <lineage>
        <taxon>Bacteria</taxon>
        <taxon>Pseudomonadati</taxon>
        <taxon>Bacteroidota</taxon>
        <taxon>Chitinophagia</taxon>
        <taxon>Chitinophagales</taxon>
        <taxon>Chitinophagaceae</taxon>
        <taxon>Lacibacter</taxon>
    </lineage>
</organism>
<sequence length="414" mass="48705">MTSVLNFLQYANNPLLYEPLHLSIKEGHMQLVEVNDKQSAKEFLQVAVEQYTHDADWIRPLDKDIEQVFDRKKNKTFQYGEAIRWVLKDDAGKLIGRIAAFVNSRYKSKGDDVPVGGVGFFECINDQTAANYLFDTARQWLQSKGMEAMDGPINFGERDRWWGLQVEGSGQPLYCMNYNPPYYQQLFEQSGFQLFFNQYCYSVKVKNQLDDKFYTRHAAIAKNGDYKAVHVNIHQLEKFAKDFCTVYNKAWATHAGLKQMEEKTALAMFEAMKPVLDERIAWFTYYKNEPVAIWLNLPDLNQWFKYLNGRFDWWGKLQFLWIKARKKNKKFTGIIFGVVPEHRAKGVDAFMIVEASKLIQQQLQYEDYEMQWIGDFNPKMMNVASSLGTHISRRLVTYRYNFDRTKPFYRHPIV</sequence>